<evidence type="ECO:0000259" key="16">
    <source>
        <dbReference type="Pfam" id="PF04053"/>
    </source>
</evidence>
<evidence type="ECO:0000313" key="18">
    <source>
        <dbReference type="EMBL" id="KMZ60268.1"/>
    </source>
</evidence>
<dbReference type="InterPro" id="IPR015943">
    <property type="entry name" value="WD40/YVTN_repeat-like_dom_sf"/>
</dbReference>
<dbReference type="PANTHER" id="PTHR19876:SF2">
    <property type="entry name" value="COATOMER SUBUNIT BETA"/>
    <property type="match status" value="1"/>
</dbReference>
<evidence type="ECO:0000256" key="13">
    <source>
        <dbReference type="ARBA" id="ARBA00025536"/>
    </source>
</evidence>
<dbReference type="GO" id="GO:0000139">
    <property type="term" value="C:Golgi membrane"/>
    <property type="evidence" value="ECO:0007669"/>
    <property type="project" value="UniProtKB-SubCell"/>
</dbReference>
<evidence type="ECO:0000256" key="8">
    <source>
        <dbReference type="ARBA" id="ARBA00022892"/>
    </source>
</evidence>
<dbReference type="GO" id="GO:0006888">
    <property type="term" value="P:endoplasmic reticulum to Golgi vesicle-mediated transport"/>
    <property type="evidence" value="ECO:0000318"/>
    <property type="project" value="GO_Central"/>
</dbReference>
<dbReference type="InterPro" id="IPR050844">
    <property type="entry name" value="Coatomer_complex_subunit"/>
</dbReference>
<protein>
    <recommendedName>
        <fullName evidence="14">Coatomer subunit beta'</fullName>
    </recommendedName>
</protein>
<keyword evidence="19" id="KW-1185">Reference proteome</keyword>
<keyword evidence="12 14" id="KW-0968">Cytoplasmic vesicle</keyword>
<comment type="similarity">
    <text evidence="2 14">Belongs to the WD repeat COPB2 family.</text>
</comment>
<dbReference type="InterPro" id="IPR006692">
    <property type="entry name" value="Beta-prop_COPA/B_2nd"/>
</dbReference>
<dbReference type="AlphaFoldDB" id="A0A0K9NUG6"/>
<dbReference type="OrthoDB" id="10261470at2759"/>
<dbReference type="Gene3D" id="2.130.10.10">
    <property type="entry name" value="YVTN repeat-like/Quinoprotein amine dehydrogenase"/>
    <property type="match status" value="1"/>
</dbReference>
<sequence>MPLILEIKRKLAQKSERVKSVDLHPTEPWVLASLFSGTVCIWNYQSQTIIKSFEITDLPVRSAKFVAHKQWIVAGADNMFISVYNYNTMDKVKAFEAHVDYIRCLSIHPTLPYVLSSSDDMLIKLWDWEKGWICTQFFEGHSHYIMYVSINPKDTNTFASASLDHTVKIWNFGSPEPNFTLDAHSKGVNCIDYFTGGDKPFLISGSDDNTAKVWDYQTKRCIQTLEGHTHNVSTVSFHPDLPIIITGSEDGTIKIWHATTFRLENTLNYGLERVWTIGCIKGSRRVVFGYDEGITMIKIGREAPVASMDSKNGKIIWAKHNEVQTVNIRTVGNDFVVSDGEILPLAVKELGSCEIYPQILKHNTNGRLVVVCGDGEYTIYTALAWRNKTYGTALEFVWSSEGEYAVKETKSSIKIFSKDSKEKRHIQLPYSIKKIYGGTLLAICSNDFVCFYDWVGCRLIRRIDVLVKNIYWADSGDLVSIGSDTSFYILKFNGDIVSSYLESGESVDEDGLEASFEVIHEVNERVRTGLWVGDCFIYNNSSLRLNYCVGGEVTTMFHLDRPMYLLGYLANQSKIYLIDKEFNVMGYTLLLSLIEYKTLVMRGDLERASGVLHLIPIEYHNSVARFLESRGMLDDALEIATDLNYQFDLSVQLRRLEVAKIIAFKLQSESKWKQLGELAITSGKLDMAVDCLMRAMDFSGLLLLYSSLGDAEGINELASLAKEKGKNNVAFLCMFMVGKLEDCLQLLVNSKRIPEAALMARSYLPSKVSEILRIWRDDLTKVNLRASDSLADPLEYPNLFEDWQLSIEVEANLVRKREEYIPAKEYQRYSKKFSMNPVEAFKINRHVDHGKMNHEIRDENEGGQDEIVEFDIEVDPEDSMDRIVVEDEEEWVLTPRHQEIEG</sequence>
<dbReference type="PROSITE" id="PS50082">
    <property type="entry name" value="WD_REPEATS_2"/>
    <property type="match status" value="4"/>
</dbReference>
<feature type="repeat" description="WD" evidence="15">
    <location>
        <begin position="138"/>
        <end position="180"/>
    </location>
</feature>
<name>A0A0K9NUG6_ZOSMR</name>
<keyword evidence="10 14" id="KW-0333">Golgi apparatus</keyword>
<evidence type="ECO:0000256" key="10">
    <source>
        <dbReference type="ARBA" id="ARBA00023034"/>
    </source>
</evidence>
<comment type="subunit">
    <text evidence="3 14">Oligomeric complex that consists of at least the alpha, beta, beta', gamma, delta, epsilon and zeta subunits.</text>
</comment>
<keyword evidence="7" id="KW-0677">Repeat</keyword>
<dbReference type="Pfam" id="PF23953">
    <property type="entry name" value="TPR_COPA_B"/>
    <property type="match status" value="1"/>
</dbReference>
<dbReference type="PROSITE" id="PS50294">
    <property type="entry name" value="WD_REPEATS_REGION"/>
    <property type="match status" value="4"/>
</dbReference>
<evidence type="ECO:0000256" key="11">
    <source>
        <dbReference type="ARBA" id="ARBA00023136"/>
    </source>
</evidence>
<dbReference type="SMART" id="SM00320">
    <property type="entry name" value="WD40"/>
    <property type="match status" value="7"/>
</dbReference>
<feature type="repeat" description="WD" evidence="15">
    <location>
        <begin position="181"/>
        <end position="224"/>
    </location>
</feature>
<evidence type="ECO:0000256" key="14">
    <source>
        <dbReference type="PIRNR" id="PIRNR005567"/>
    </source>
</evidence>
<dbReference type="CDD" id="cd22947">
    <property type="entry name" value="Coatomer_WDAD_beta-like"/>
    <property type="match status" value="1"/>
</dbReference>
<dbReference type="Proteomes" id="UP000036987">
    <property type="component" value="Unassembled WGS sequence"/>
</dbReference>
<reference evidence="19" key="1">
    <citation type="journal article" date="2016" name="Nature">
        <title>The genome of the seagrass Zostera marina reveals angiosperm adaptation to the sea.</title>
        <authorList>
            <person name="Olsen J.L."/>
            <person name="Rouze P."/>
            <person name="Verhelst B."/>
            <person name="Lin Y.-C."/>
            <person name="Bayer T."/>
            <person name="Collen J."/>
            <person name="Dattolo E."/>
            <person name="De Paoli E."/>
            <person name="Dittami S."/>
            <person name="Maumus F."/>
            <person name="Michel G."/>
            <person name="Kersting A."/>
            <person name="Lauritano C."/>
            <person name="Lohaus R."/>
            <person name="Toepel M."/>
            <person name="Tonon T."/>
            <person name="Vanneste K."/>
            <person name="Amirebrahimi M."/>
            <person name="Brakel J."/>
            <person name="Bostroem C."/>
            <person name="Chovatia M."/>
            <person name="Grimwood J."/>
            <person name="Jenkins J.W."/>
            <person name="Jueterbock A."/>
            <person name="Mraz A."/>
            <person name="Stam W.T."/>
            <person name="Tice H."/>
            <person name="Bornberg-Bauer E."/>
            <person name="Green P.J."/>
            <person name="Pearson G.A."/>
            <person name="Procaccini G."/>
            <person name="Duarte C.M."/>
            <person name="Schmutz J."/>
            <person name="Reusch T.B.H."/>
            <person name="Van de Peer Y."/>
        </authorList>
    </citation>
    <scope>NUCLEOTIDE SEQUENCE [LARGE SCALE GENOMIC DNA]</scope>
    <source>
        <strain evidence="19">cv. Finnish</strain>
    </source>
</reference>
<keyword evidence="5 14" id="KW-0963">Cytoplasm</keyword>
<dbReference type="InterPro" id="IPR020472">
    <property type="entry name" value="WD40_PAC1"/>
</dbReference>
<evidence type="ECO:0000256" key="5">
    <source>
        <dbReference type="ARBA" id="ARBA00022490"/>
    </source>
</evidence>
<accession>A0A0K9NUG6</accession>
<dbReference type="STRING" id="29655.A0A0K9NUG6"/>
<dbReference type="Pfam" id="PF00400">
    <property type="entry name" value="WD40"/>
    <property type="match status" value="5"/>
</dbReference>
<dbReference type="GO" id="GO:0030126">
    <property type="term" value="C:COPI vesicle coat"/>
    <property type="evidence" value="ECO:0000318"/>
    <property type="project" value="GO_Central"/>
</dbReference>
<feature type="repeat" description="WD" evidence="15">
    <location>
        <begin position="225"/>
        <end position="266"/>
    </location>
</feature>
<dbReference type="InterPro" id="IPR001680">
    <property type="entry name" value="WD40_rpt"/>
</dbReference>
<feature type="domain" description="COPA/B TPR" evidence="17">
    <location>
        <begin position="596"/>
        <end position="776"/>
    </location>
</feature>
<feature type="repeat" description="WD" evidence="15">
    <location>
        <begin position="95"/>
        <end position="127"/>
    </location>
</feature>
<evidence type="ECO:0000256" key="3">
    <source>
        <dbReference type="ARBA" id="ARBA00011775"/>
    </source>
</evidence>
<dbReference type="InterPro" id="IPR056176">
    <property type="entry name" value="TPR_COPA_B"/>
</dbReference>
<comment type="caution">
    <text evidence="18">The sequence shown here is derived from an EMBL/GenBank/DDBJ whole genome shotgun (WGS) entry which is preliminary data.</text>
</comment>
<keyword evidence="4 14" id="KW-0813">Transport</keyword>
<comment type="function">
    <text evidence="13 14">The coatomer is a cytosolic protein complex that binds to dilysine motifs and reversibly associates with Golgi non-clathrin-coated vesicles, which further mediate biosynthetic protein transport from the ER, via the Golgi up to the trans Golgi network. Coatomer complex is required for budding from Golgi membranes, and is essential for the retrograde Golgi-to-ER transport of dilysine-tagged proteins.</text>
</comment>
<organism evidence="18 19">
    <name type="scientific">Zostera marina</name>
    <name type="common">Eelgrass</name>
    <dbReference type="NCBI Taxonomy" id="29655"/>
    <lineage>
        <taxon>Eukaryota</taxon>
        <taxon>Viridiplantae</taxon>
        <taxon>Streptophyta</taxon>
        <taxon>Embryophyta</taxon>
        <taxon>Tracheophyta</taxon>
        <taxon>Spermatophyta</taxon>
        <taxon>Magnoliopsida</taxon>
        <taxon>Liliopsida</taxon>
        <taxon>Zosteraceae</taxon>
        <taxon>Zostera</taxon>
    </lineage>
</organism>
<evidence type="ECO:0000256" key="7">
    <source>
        <dbReference type="ARBA" id="ARBA00022737"/>
    </source>
</evidence>
<dbReference type="InterPro" id="IPR036322">
    <property type="entry name" value="WD40_repeat_dom_sf"/>
</dbReference>
<proteinExistence type="inferred from homology"/>
<dbReference type="PANTHER" id="PTHR19876">
    <property type="entry name" value="COATOMER"/>
    <property type="match status" value="1"/>
</dbReference>
<dbReference type="GO" id="GO:0005198">
    <property type="term" value="F:structural molecule activity"/>
    <property type="evidence" value="ECO:0007669"/>
    <property type="project" value="UniProtKB-UniRule"/>
</dbReference>
<evidence type="ECO:0000256" key="4">
    <source>
        <dbReference type="ARBA" id="ARBA00022448"/>
    </source>
</evidence>
<keyword evidence="11 14" id="KW-0472">Membrane</keyword>
<dbReference type="EMBL" id="LFYR01001623">
    <property type="protein sequence ID" value="KMZ60268.1"/>
    <property type="molecule type" value="Genomic_DNA"/>
</dbReference>
<evidence type="ECO:0000256" key="2">
    <source>
        <dbReference type="ARBA" id="ARBA00010844"/>
    </source>
</evidence>
<dbReference type="GO" id="GO:0006886">
    <property type="term" value="P:intracellular protein transport"/>
    <property type="evidence" value="ECO:0000318"/>
    <property type="project" value="GO_Central"/>
</dbReference>
<dbReference type="Pfam" id="PF04053">
    <property type="entry name" value="B-prop_COPA_B_2nd"/>
    <property type="match status" value="1"/>
</dbReference>
<keyword evidence="9 14" id="KW-0653">Protein transport</keyword>
<evidence type="ECO:0000256" key="15">
    <source>
        <dbReference type="PROSITE-ProRule" id="PRU00221"/>
    </source>
</evidence>
<keyword evidence="6 15" id="KW-0853">WD repeat</keyword>
<gene>
    <name evidence="18" type="ORF">ZOSMA_5G01320</name>
</gene>
<evidence type="ECO:0000256" key="6">
    <source>
        <dbReference type="ARBA" id="ARBA00022574"/>
    </source>
</evidence>
<evidence type="ECO:0000313" key="19">
    <source>
        <dbReference type="Proteomes" id="UP000036987"/>
    </source>
</evidence>
<dbReference type="PRINTS" id="PR00320">
    <property type="entry name" value="GPROTEINBRPT"/>
</dbReference>
<dbReference type="GO" id="GO:0006891">
    <property type="term" value="P:intra-Golgi vesicle-mediated transport"/>
    <property type="evidence" value="ECO:0000318"/>
    <property type="project" value="GO_Central"/>
</dbReference>
<comment type="subcellular location">
    <subcellularLocation>
        <location evidence="1 14">Cytoplasmic vesicle</location>
        <location evidence="1 14">COPI-coated vesicle membrane</location>
        <topology evidence="1 14">Peripheral membrane protein</topology>
        <orientation evidence="1 14">Cytoplasmic side</orientation>
    </subcellularLocation>
    <subcellularLocation>
        <location evidence="14">Golgi apparatus membrane</location>
        <topology evidence="14">Peripheral membrane protein</topology>
        <orientation evidence="14">Cytoplasmic side</orientation>
    </subcellularLocation>
    <text evidence="14">The coatomer is cytoplasmic or polymerized on the cytoplasmic side of the Golgi, as well as on the vesicles/buds originating from it.</text>
</comment>
<evidence type="ECO:0000256" key="1">
    <source>
        <dbReference type="ARBA" id="ARBA00004347"/>
    </source>
</evidence>
<dbReference type="InterPro" id="IPR016453">
    <property type="entry name" value="COPB2"/>
</dbReference>
<keyword evidence="8 14" id="KW-0931">ER-Golgi transport</keyword>
<evidence type="ECO:0000259" key="17">
    <source>
        <dbReference type="Pfam" id="PF23953"/>
    </source>
</evidence>
<dbReference type="FunFam" id="2.130.10.10:FF:000008">
    <property type="entry name" value="Coatomer subunit beta"/>
    <property type="match status" value="1"/>
</dbReference>
<dbReference type="FunFam" id="1.25.40.470:FF:000001">
    <property type="entry name" value="Coatomer subunit beta"/>
    <property type="match status" value="1"/>
</dbReference>
<dbReference type="GO" id="GO:0006890">
    <property type="term" value="P:retrograde vesicle-mediated transport, Golgi to endoplasmic reticulum"/>
    <property type="evidence" value="ECO:0000318"/>
    <property type="project" value="GO_Central"/>
</dbReference>
<dbReference type="PIRSF" id="PIRSF005567">
    <property type="entry name" value="Coatomer_beta'_subunit"/>
    <property type="match status" value="1"/>
</dbReference>
<evidence type="ECO:0000256" key="9">
    <source>
        <dbReference type="ARBA" id="ARBA00022927"/>
    </source>
</evidence>
<dbReference type="CDD" id="cd00200">
    <property type="entry name" value="WD40"/>
    <property type="match status" value="1"/>
</dbReference>
<evidence type="ECO:0000256" key="12">
    <source>
        <dbReference type="ARBA" id="ARBA00023329"/>
    </source>
</evidence>
<dbReference type="SUPFAM" id="SSF50978">
    <property type="entry name" value="WD40 repeat-like"/>
    <property type="match status" value="2"/>
</dbReference>
<feature type="domain" description="COPA/B second beta-propeller" evidence="16">
    <location>
        <begin position="320"/>
        <end position="579"/>
    </location>
</feature>
<dbReference type="Gene3D" id="1.25.40.470">
    <property type="match status" value="1"/>
</dbReference>